<feature type="binding site" evidence="3">
    <location>
        <position position="57"/>
    </location>
    <ligand>
        <name>substrate</name>
    </ligand>
</feature>
<comment type="domain">
    <text evidence="3">2 residues (Tyr-54 and Arg-57) present in a large hydrophobic pocket are probably involved in substrate specificity. They are important for desuccinylation activity, but dispensable for deacetylation activity.</text>
</comment>
<feature type="domain" description="Deacetylase sirtuin-type" evidence="5">
    <location>
        <begin position="1"/>
        <end position="244"/>
    </location>
</feature>
<sequence>MKKKLVVLSGAGVSAESGIKTFRDADGLWEGHDVMEVATPEGFRKNPALVLDFYNQRRKQLLEVQPNKAHKIIAELESHFDVTVITQNVDDLHERGGSTNVVHLHGELLKARCTVCETEILNWQDDILQGTLHPVTQKQLRPHIVWFGEAVPAIEKAMKIVEQADYMIVIGTSMQVYPAAGLVDYAKPDTPIYYIDPKPAQIPHLPNPLEVFPLTASEGIEVVKGKLMSFTAFFPLIKNNLKDKLELDKDYLFGYTYFDGLTHRLLNIDLFVNLLYEYEIKMSFRNEDNKEKTHISSGNFPEHLKSMLDNILNNQSFQTKEEYNGDFCATDLSLENYYFNINGRKASSFIYGLITNQKEYFTSENEQTLFEFHTSIKDWTKKIFEELTNT</sequence>
<dbReference type="EMBL" id="BMJE01000001">
    <property type="protein sequence ID" value="GGB67656.1"/>
    <property type="molecule type" value="Genomic_DNA"/>
</dbReference>
<comment type="caution">
    <text evidence="6">The sequence shown here is derived from an EMBL/GenBank/DDBJ whole genome shotgun (WGS) entry which is preliminary data.</text>
</comment>
<feature type="active site" description="Proton acceptor" evidence="3">
    <location>
        <position position="105"/>
    </location>
</feature>
<dbReference type="SUPFAM" id="SSF52467">
    <property type="entry name" value="DHS-like NAD/FAD-binding domain"/>
    <property type="match status" value="1"/>
</dbReference>
<feature type="binding site" evidence="3">
    <location>
        <position position="216"/>
    </location>
    <ligand>
        <name>NAD(+)</name>
        <dbReference type="ChEBI" id="CHEBI:57540"/>
    </ligand>
</feature>
<dbReference type="InterPro" id="IPR027546">
    <property type="entry name" value="Sirtuin_class_III"/>
</dbReference>
<dbReference type="Pfam" id="PF02146">
    <property type="entry name" value="SIR2"/>
    <property type="match status" value="1"/>
</dbReference>
<keyword evidence="3" id="KW-0963">Cytoplasm</keyword>
<dbReference type="Gene3D" id="3.30.1600.10">
    <property type="entry name" value="SIR2/SIRT2 'Small Domain"/>
    <property type="match status" value="1"/>
</dbReference>
<dbReference type="PROSITE" id="PS50305">
    <property type="entry name" value="SIRTUIN"/>
    <property type="match status" value="1"/>
</dbReference>
<evidence type="ECO:0000259" key="5">
    <source>
        <dbReference type="PROSITE" id="PS50305"/>
    </source>
</evidence>
<dbReference type="InterPro" id="IPR050134">
    <property type="entry name" value="NAD-dep_sirtuin_deacylases"/>
</dbReference>
<gene>
    <name evidence="3" type="primary">cobB</name>
    <name evidence="6" type="ORF">GCM10007424_04520</name>
</gene>
<dbReference type="CDD" id="cd01412">
    <property type="entry name" value="SIRT5_Af1_CobB"/>
    <property type="match status" value="1"/>
</dbReference>
<evidence type="ECO:0000256" key="4">
    <source>
        <dbReference type="PROSITE-ProRule" id="PRU00236"/>
    </source>
</evidence>
<dbReference type="EC" id="2.3.1.286" evidence="3"/>
<evidence type="ECO:0000313" key="7">
    <source>
        <dbReference type="Proteomes" id="UP000615760"/>
    </source>
</evidence>
<proteinExistence type="inferred from homology"/>
<organism evidence="6 7">
    <name type="scientific">Flavobacterium suaedae</name>
    <dbReference type="NCBI Taxonomy" id="1767027"/>
    <lineage>
        <taxon>Bacteria</taxon>
        <taxon>Pseudomonadati</taxon>
        <taxon>Bacteroidota</taxon>
        <taxon>Flavobacteriia</taxon>
        <taxon>Flavobacteriales</taxon>
        <taxon>Flavobacteriaceae</taxon>
        <taxon>Flavobacterium</taxon>
    </lineage>
</organism>
<comment type="caution">
    <text evidence="3 4">Lacks conserved residue(s) required for the propagation of feature annotation.</text>
</comment>
<dbReference type="InterPro" id="IPR003000">
    <property type="entry name" value="Sirtuin"/>
</dbReference>
<evidence type="ECO:0000256" key="2">
    <source>
        <dbReference type="ARBA" id="ARBA00023027"/>
    </source>
</evidence>
<evidence type="ECO:0000256" key="3">
    <source>
        <dbReference type="HAMAP-Rule" id="MF_01121"/>
    </source>
</evidence>
<dbReference type="InterPro" id="IPR026590">
    <property type="entry name" value="Ssirtuin_cat_dom"/>
</dbReference>
<keyword evidence="2 3" id="KW-0520">NAD</keyword>
<evidence type="ECO:0000256" key="1">
    <source>
        <dbReference type="ARBA" id="ARBA00022679"/>
    </source>
</evidence>
<feature type="binding site" evidence="3">
    <location>
        <begin position="87"/>
        <end position="90"/>
    </location>
    <ligand>
        <name>NAD(+)</name>
        <dbReference type="ChEBI" id="CHEBI:57540"/>
    </ligand>
</feature>
<name>A0ABQ1JIH3_9FLAO</name>
<keyword evidence="1" id="KW-0808">Transferase</keyword>
<comment type="similarity">
    <text evidence="3">Belongs to the sirtuin family. Class III subfamily.</text>
</comment>
<evidence type="ECO:0000313" key="6">
    <source>
        <dbReference type="EMBL" id="GGB67656.1"/>
    </source>
</evidence>
<accession>A0ABQ1JIH3</accession>
<dbReference type="Gene3D" id="3.40.50.1220">
    <property type="entry name" value="TPP-binding domain"/>
    <property type="match status" value="1"/>
</dbReference>
<comment type="function">
    <text evidence="3">NAD-dependent lysine deacetylase and desuccinylase that specifically removes acetyl and succinyl groups on target proteins. Modulates the activities of several proteins which are inactive in their acylated form.</text>
</comment>
<dbReference type="HAMAP" id="MF_01121">
    <property type="entry name" value="Sirtuin_ClassIII"/>
    <property type="match status" value="1"/>
</dbReference>
<dbReference type="InterPro" id="IPR029035">
    <property type="entry name" value="DHS-like_NAD/FAD-binding_dom"/>
</dbReference>
<feature type="binding site" evidence="3">
    <location>
        <begin position="171"/>
        <end position="173"/>
    </location>
    <ligand>
        <name>NAD(+)</name>
        <dbReference type="ChEBI" id="CHEBI:57540"/>
    </ligand>
</feature>
<protein>
    <recommendedName>
        <fullName evidence="3">NAD-dependent protein deacylase</fullName>
        <ecNumber evidence="3">2.3.1.286</ecNumber>
    </recommendedName>
    <alternativeName>
        <fullName evidence="3">Regulatory protein SIR2 homolog</fullName>
    </alternativeName>
</protein>
<dbReference type="InterPro" id="IPR026591">
    <property type="entry name" value="Sirtuin_cat_small_dom_sf"/>
</dbReference>
<keyword evidence="7" id="KW-1185">Reference proteome</keyword>
<reference evidence="7" key="1">
    <citation type="journal article" date="2019" name="Int. J. Syst. Evol. Microbiol.">
        <title>The Global Catalogue of Microorganisms (GCM) 10K type strain sequencing project: providing services to taxonomists for standard genome sequencing and annotation.</title>
        <authorList>
            <consortium name="The Broad Institute Genomics Platform"/>
            <consortium name="The Broad Institute Genome Sequencing Center for Infectious Disease"/>
            <person name="Wu L."/>
            <person name="Ma J."/>
        </authorList>
    </citation>
    <scope>NUCLEOTIDE SEQUENCE [LARGE SCALE GENOMIC DNA]</scope>
    <source>
        <strain evidence="7">CGMCC 1.15461</strain>
    </source>
</reference>
<dbReference type="PANTHER" id="PTHR11085">
    <property type="entry name" value="NAD-DEPENDENT PROTEIN DEACYLASE SIRTUIN-5, MITOCHONDRIAL-RELATED"/>
    <property type="match status" value="1"/>
</dbReference>
<feature type="binding site" evidence="3">
    <location>
        <begin position="10"/>
        <end position="29"/>
    </location>
    <ligand>
        <name>NAD(+)</name>
        <dbReference type="ChEBI" id="CHEBI:57540"/>
    </ligand>
</feature>
<comment type="catalytic activity">
    <reaction evidence="3">
        <text>N(6)-succinyl-L-lysyl-[protein] + NAD(+) + H2O = 2''-O-succinyl-ADP-D-ribose + nicotinamide + L-lysyl-[protein]</text>
        <dbReference type="Rhea" id="RHEA:47668"/>
        <dbReference type="Rhea" id="RHEA-COMP:9752"/>
        <dbReference type="Rhea" id="RHEA-COMP:11877"/>
        <dbReference type="ChEBI" id="CHEBI:15377"/>
        <dbReference type="ChEBI" id="CHEBI:17154"/>
        <dbReference type="ChEBI" id="CHEBI:29969"/>
        <dbReference type="ChEBI" id="CHEBI:57540"/>
        <dbReference type="ChEBI" id="CHEBI:87830"/>
        <dbReference type="ChEBI" id="CHEBI:87832"/>
    </reaction>
</comment>
<dbReference type="PANTHER" id="PTHR11085:SF4">
    <property type="entry name" value="NAD-DEPENDENT PROTEIN DEACYLASE"/>
    <property type="match status" value="1"/>
</dbReference>
<comment type="catalytic activity">
    <reaction evidence="3">
        <text>N(6)-acetyl-L-lysyl-[protein] + NAD(+) + H2O = 2''-O-acetyl-ADP-D-ribose + nicotinamide + L-lysyl-[protein]</text>
        <dbReference type="Rhea" id="RHEA:43636"/>
        <dbReference type="Rhea" id="RHEA-COMP:9752"/>
        <dbReference type="Rhea" id="RHEA-COMP:10731"/>
        <dbReference type="ChEBI" id="CHEBI:15377"/>
        <dbReference type="ChEBI" id="CHEBI:17154"/>
        <dbReference type="ChEBI" id="CHEBI:29969"/>
        <dbReference type="ChEBI" id="CHEBI:57540"/>
        <dbReference type="ChEBI" id="CHEBI:61930"/>
        <dbReference type="ChEBI" id="CHEBI:83767"/>
        <dbReference type="EC" id="2.3.1.286"/>
    </reaction>
</comment>
<dbReference type="Proteomes" id="UP000615760">
    <property type="component" value="Unassembled WGS sequence"/>
</dbReference>
<comment type="subcellular location">
    <subcellularLocation>
        <location evidence="3">Cytoplasm</location>
    </subcellularLocation>
</comment>
<feature type="binding site" evidence="3">
    <location>
        <position position="54"/>
    </location>
    <ligand>
        <name>substrate</name>
    </ligand>
</feature>